<protein>
    <submittedName>
        <fullName evidence="2">Uncharacterized protein</fullName>
    </submittedName>
</protein>
<proteinExistence type="predicted"/>
<evidence type="ECO:0000313" key="2">
    <source>
        <dbReference type="EMBL" id="SAK99808.1"/>
    </source>
</evidence>
<accession>A0A158DZ03</accession>
<organism evidence="2 3">
    <name type="scientific">Caballeronia pedi</name>
    <dbReference type="NCBI Taxonomy" id="1777141"/>
    <lineage>
        <taxon>Bacteria</taxon>
        <taxon>Pseudomonadati</taxon>
        <taxon>Pseudomonadota</taxon>
        <taxon>Betaproteobacteria</taxon>
        <taxon>Burkholderiales</taxon>
        <taxon>Burkholderiaceae</taxon>
        <taxon>Caballeronia</taxon>
    </lineage>
</organism>
<comment type="caution">
    <text evidence="2">The sequence shown here is derived from an EMBL/GenBank/DDBJ whole genome shotgun (WGS) entry which is preliminary data.</text>
</comment>
<name>A0A158DZ03_9BURK</name>
<keyword evidence="3" id="KW-1185">Reference proteome</keyword>
<evidence type="ECO:0000256" key="1">
    <source>
        <dbReference type="SAM" id="MobiDB-lite"/>
    </source>
</evidence>
<dbReference type="EMBL" id="FCOE02000054">
    <property type="protein sequence ID" value="SAK99808.1"/>
    <property type="molecule type" value="Genomic_DNA"/>
</dbReference>
<dbReference type="AlphaFoldDB" id="A0A158DZ03"/>
<reference evidence="2" key="1">
    <citation type="submission" date="2016-01" db="EMBL/GenBank/DDBJ databases">
        <authorList>
            <person name="Peeters C."/>
        </authorList>
    </citation>
    <scope>NUCLEOTIDE SEQUENCE [LARGE SCALE GENOMIC DNA]</scope>
    <source>
        <strain evidence="2">LMG 29323</strain>
    </source>
</reference>
<evidence type="ECO:0000313" key="3">
    <source>
        <dbReference type="Proteomes" id="UP000054911"/>
    </source>
</evidence>
<dbReference type="Proteomes" id="UP000054911">
    <property type="component" value="Unassembled WGS sequence"/>
</dbReference>
<gene>
    <name evidence="2" type="ORF">AWB80_07730</name>
</gene>
<feature type="region of interest" description="Disordered" evidence="1">
    <location>
        <begin position="198"/>
        <end position="220"/>
    </location>
</feature>
<sequence length="385" mass="43459">MCIAADIEGKLAADARALVASHRVAAISAAARVVVLLDDYMPLAADARERVVLDPGFQIALGVKEQLLGILRIVEAHFVEAVAAFRRIALERGAGHLRRQFVRRRQRGVVDAADHERLIRIAFDEMHQHFLSDARQEERPVALAGPGLRDAHPAALQRLARRFRSELLPMKLHLDAAVFVGMDLFAFRPDDHRRLRPRHARARRAARGPESGVARQRREGAIEHGRPGARIENCNIVIRIDFIFGRNDEVLAVVLRERMIAQMHGSARPDGARGRARAHEDIGRLMRLDARACETLGVFVARVARRVLLHRVDGLVEALHAMRPRDETLLHRLRRLLEVVIVELDDACRHFAARGPCVDPLVLVRRAALRAKWQCIAMRRRAMRL</sequence>